<evidence type="ECO:0000313" key="3">
    <source>
        <dbReference type="EMBL" id="KAL3284288.1"/>
    </source>
</evidence>
<dbReference type="CDD" id="cd04491">
    <property type="entry name" value="SoSSB_OBF"/>
    <property type="match status" value="1"/>
</dbReference>
<evidence type="ECO:0000256" key="2">
    <source>
        <dbReference type="SAM" id="MobiDB-lite"/>
    </source>
</evidence>
<dbReference type="SUPFAM" id="SSF50249">
    <property type="entry name" value="Nucleic acid-binding proteins"/>
    <property type="match status" value="1"/>
</dbReference>
<dbReference type="InterPro" id="IPR051231">
    <property type="entry name" value="SOSS-B"/>
</dbReference>
<protein>
    <submittedName>
        <fullName evidence="3">Uncharacterized protein</fullName>
    </submittedName>
</protein>
<organism evidence="3 4">
    <name type="scientific">Cryptolaemus montrouzieri</name>
    <dbReference type="NCBI Taxonomy" id="559131"/>
    <lineage>
        <taxon>Eukaryota</taxon>
        <taxon>Metazoa</taxon>
        <taxon>Ecdysozoa</taxon>
        <taxon>Arthropoda</taxon>
        <taxon>Hexapoda</taxon>
        <taxon>Insecta</taxon>
        <taxon>Pterygota</taxon>
        <taxon>Neoptera</taxon>
        <taxon>Endopterygota</taxon>
        <taxon>Coleoptera</taxon>
        <taxon>Polyphaga</taxon>
        <taxon>Cucujiformia</taxon>
        <taxon>Coccinelloidea</taxon>
        <taxon>Coccinellidae</taxon>
        <taxon>Scymninae</taxon>
        <taxon>Scymnini</taxon>
        <taxon>Cryptolaemus</taxon>
    </lineage>
</organism>
<accession>A0ABD2P0B8</accession>
<feature type="compositionally biased region" description="Polar residues" evidence="2">
    <location>
        <begin position="149"/>
        <end position="162"/>
    </location>
</feature>
<name>A0ABD2P0B8_9CUCU</name>
<dbReference type="FunFam" id="2.40.50.140:FF:000072">
    <property type="entry name" value="SOSS complex subunit B2"/>
    <property type="match status" value="1"/>
</dbReference>
<evidence type="ECO:0000256" key="1">
    <source>
        <dbReference type="ARBA" id="ARBA00023125"/>
    </source>
</evidence>
<gene>
    <name evidence="3" type="ORF">HHI36_018446</name>
</gene>
<reference evidence="3 4" key="1">
    <citation type="journal article" date="2021" name="BMC Biol.">
        <title>Horizontally acquired antibacterial genes associated with adaptive radiation of ladybird beetles.</title>
        <authorList>
            <person name="Li H.S."/>
            <person name="Tang X.F."/>
            <person name="Huang Y.H."/>
            <person name="Xu Z.Y."/>
            <person name="Chen M.L."/>
            <person name="Du X.Y."/>
            <person name="Qiu B.Y."/>
            <person name="Chen P.T."/>
            <person name="Zhang W."/>
            <person name="Slipinski A."/>
            <person name="Escalona H.E."/>
            <person name="Waterhouse R.M."/>
            <person name="Zwick A."/>
            <person name="Pang H."/>
        </authorList>
    </citation>
    <scope>NUCLEOTIDE SEQUENCE [LARGE SCALE GENOMIC DNA]</scope>
    <source>
        <strain evidence="3">SYSU2018</strain>
    </source>
</reference>
<dbReference type="GO" id="GO:0003677">
    <property type="term" value="F:DNA binding"/>
    <property type="evidence" value="ECO:0007669"/>
    <property type="project" value="UniProtKB-KW"/>
</dbReference>
<evidence type="ECO:0000313" key="4">
    <source>
        <dbReference type="Proteomes" id="UP001516400"/>
    </source>
</evidence>
<feature type="region of interest" description="Disordered" evidence="2">
    <location>
        <begin position="124"/>
        <end position="209"/>
    </location>
</feature>
<proteinExistence type="predicted"/>
<dbReference type="GO" id="GO:0005694">
    <property type="term" value="C:chromosome"/>
    <property type="evidence" value="ECO:0007669"/>
    <property type="project" value="UniProtKB-ARBA"/>
</dbReference>
<dbReference type="EMBL" id="JABFTP020000165">
    <property type="protein sequence ID" value="KAL3284288.1"/>
    <property type="molecule type" value="Genomic_DNA"/>
</dbReference>
<keyword evidence="1" id="KW-0238">DNA-binding</keyword>
<feature type="compositionally biased region" description="Basic residues" evidence="2">
    <location>
        <begin position="190"/>
        <end position="209"/>
    </location>
</feature>
<dbReference type="InterPro" id="IPR012340">
    <property type="entry name" value="NA-bd_OB-fold"/>
</dbReference>
<sequence length="209" mass="22674">MENNYVLIKDMRAGLKNINVVFIVLEISHPTLTKDNREVRTFKVADNSGCINASIWDEAGQLLMPGDIVLLTKGYVSVWRNRLTLYTSKGGDLQKIGEFCMVFNEQLDMSEVNPSLTQIPPVCGPPNNVPMNNGTNNGAGRVGPPVQIPPTSSNQPIHNNATLPIKPSAVNSTSRITGNGPPPGPGTDSKRKRGARGNHPKSNKHTRTN</sequence>
<keyword evidence="4" id="KW-1185">Reference proteome</keyword>
<dbReference type="AlphaFoldDB" id="A0ABD2P0B8"/>
<feature type="compositionally biased region" description="Low complexity" evidence="2">
    <location>
        <begin position="129"/>
        <end position="138"/>
    </location>
</feature>
<comment type="caution">
    <text evidence="3">The sequence shown here is derived from an EMBL/GenBank/DDBJ whole genome shotgun (WGS) entry which is preliminary data.</text>
</comment>
<dbReference type="PANTHER" id="PTHR13356">
    <property type="entry name" value="OB FOLD NUCLEIC ACID BINDING PROTEIN-RELATED"/>
    <property type="match status" value="1"/>
</dbReference>
<dbReference type="Proteomes" id="UP001516400">
    <property type="component" value="Unassembled WGS sequence"/>
</dbReference>
<dbReference type="Gene3D" id="2.40.50.140">
    <property type="entry name" value="Nucleic acid-binding proteins"/>
    <property type="match status" value="1"/>
</dbReference>
<dbReference type="PANTHER" id="PTHR13356:SF0">
    <property type="entry name" value="SOSS COMPLEX SUBUNIT B HOMOLOG"/>
    <property type="match status" value="1"/>
</dbReference>